<evidence type="ECO:0000256" key="1">
    <source>
        <dbReference type="ARBA" id="ARBA00022692"/>
    </source>
</evidence>
<reference evidence="7" key="1">
    <citation type="submission" date="2016-11" db="EMBL/GenBank/DDBJ databases">
        <authorList>
            <person name="Varghese N."/>
            <person name="Submissions S."/>
        </authorList>
    </citation>
    <scope>NUCLEOTIDE SEQUENCE [LARGE SCALE GENOMIC DNA]</scope>
    <source>
        <strain evidence="7">DSM 29440</strain>
    </source>
</reference>
<gene>
    <name evidence="6" type="ORF">SAMN05444002_1680</name>
</gene>
<dbReference type="Proteomes" id="UP000184932">
    <property type="component" value="Unassembled WGS sequence"/>
</dbReference>
<dbReference type="GO" id="GO:0022857">
    <property type="term" value="F:transmembrane transporter activity"/>
    <property type="evidence" value="ECO:0007669"/>
    <property type="project" value="InterPro"/>
</dbReference>
<feature type="transmembrane region" description="Helical" evidence="4">
    <location>
        <begin position="238"/>
        <end position="256"/>
    </location>
</feature>
<proteinExistence type="predicted"/>
<dbReference type="EMBL" id="FSRL01000001">
    <property type="protein sequence ID" value="SIN94790.1"/>
    <property type="molecule type" value="Genomic_DNA"/>
</dbReference>
<dbReference type="InterPro" id="IPR036259">
    <property type="entry name" value="MFS_trans_sf"/>
</dbReference>
<feature type="transmembrane region" description="Helical" evidence="4">
    <location>
        <begin position="263"/>
        <end position="281"/>
    </location>
</feature>
<feature type="transmembrane region" description="Helical" evidence="4">
    <location>
        <begin position="110"/>
        <end position="127"/>
    </location>
</feature>
<dbReference type="RefSeq" id="WP_074255754.1">
    <property type="nucleotide sequence ID" value="NZ_FSRL01000001.1"/>
</dbReference>
<dbReference type="AlphaFoldDB" id="A0A1N6FHT2"/>
<feature type="domain" description="Major facilitator superfamily (MFS) profile" evidence="5">
    <location>
        <begin position="11"/>
        <end position="375"/>
    </location>
</feature>
<keyword evidence="2 4" id="KW-1133">Transmembrane helix</keyword>
<dbReference type="SUPFAM" id="SSF103473">
    <property type="entry name" value="MFS general substrate transporter"/>
    <property type="match status" value="1"/>
</dbReference>
<dbReference type="Pfam" id="PF07690">
    <property type="entry name" value="MFS_1"/>
    <property type="match status" value="1"/>
</dbReference>
<feature type="transmembrane region" description="Helical" evidence="4">
    <location>
        <begin position="50"/>
        <end position="70"/>
    </location>
</feature>
<evidence type="ECO:0000256" key="2">
    <source>
        <dbReference type="ARBA" id="ARBA00022989"/>
    </source>
</evidence>
<protein>
    <submittedName>
        <fullName evidence="6">Predicted arabinose efflux permease, MFS family</fullName>
    </submittedName>
</protein>
<keyword evidence="7" id="KW-1185">Reference proteome</keyword>
<keyword evidence="1 4" id="KW-0812">Transmembrane</keyword>
<dbReference type="STRING" id="1217970.SAMN05444002_1680"/>
<feature type="transmembrane region" description="Helical" evidence="4">
    <location>
        <begin position="159"/>
        <end position="180"/>
    </location>
</feature>
<evidence type="ECO:0000259" key="5">
    <source>
        <dbReference type="PROSITE" id="PS50850"/>
    </source>
</evidence>
<evidence type="ECO:0000256" key="4">
    <source>
        <dbReference type="SAM" id="Phobius"/>
    </source>
</evidence>
<evidence type="ECO:0000313" key="6">
    <source>
        <dbReference type="EMBL" id="SIN94790.1"/>
    </source>
</evidence>
<name>A0A1N6FHT2_9RHOB</name>
<organism evidence="6 7">
    <name type="scientific">Vannielia litorea</name>
    <dbReference type="NCBI Taxonomy" id="1217970"/>
    <lineage>
        <taxon>Bacteria</taxon>
        <taxon>Pseudomonadati</taxon>
        <taxon>Pseudomonadota</taxon>
        <taxon>Alphaproteobacteria</taxon>
        <taxon>Rhodobacterales</taxon>
        <taxon>Paracoccaceae</taxon>
        <taxon>Vannielia</taxon>
    </lineage>
</organism>
<evidence type="ECO:0000256" key="3">
    <source>
        <dbReference type="ARBA" id="ARBA00023136"/>
    </source>
</evidence>
<keyword evidence="3 4" id="KW-0472">Membrane</keyword>
<accession>A0A1N6FHT2</accession>
<evidence type="ECO:0000313" key="7">
    <source>
        <dbReference type="Proteomes" id="UP000184932"/>
    </source>
</evidence>
<feature type="transmembrane region" description="Helical" evidence="4">
    <location>
        <begin position="211"/>
        <end position="232"/>
    </location>
</feature>
<feature type="transmembrane region" description="Helical" evidence="4">
    <location>
        <begin position="322"/>
        <end position="343"/>
    </location>
</feature>
<feature type="transmembrane region" description="Helical" evidence="4">
    <location>
        <begin position="77"/>
        <end position="98"/>
    </location>
</feature>
<dbReference type="OrthoDB" id="6095882at2"/>
<dbReference type="Gene3D" id="1.20.1250.20">
    <property type="entry name" value="MFS general substrate transporter like domains"/>
    <property type="match status" value="1"/>
</dbReference>
<feature type="transmembrane region" description="Helical" evidence="4">
    <location>
        <begin position="349"/>
        <end position="369"/>
    </location>
</feature>
<feature type="transmembrane region" description="Helical" evidence="4">
    <location>
        <begin position="134"/>
        <end position="153"/>
    </location>
</feature>
<feature type="transmembrane region" description="Helical" evidence="4">
    <location>
        <begin position="287"/>
        <end position="310"/>
    </location>
</feature>
<dbReference type="InterPro" id="IPR011701">
    <property type="entry name" value="MFS"/>
</dbReference>
<dbReference type="InterPro" id="IPR020846">
    <property type="entry name" value="MFS_dom"/>
</dbReference>
<dbReference type="PROSITE" id="PS50850">
    <property type="entry name" value="MFS"/>
    <property type="match status" value="1"/>
</dbReference>
<sequence length="375" mass="38296">MTSPDRTNWPLVVLLYALGLLAAGHFAKVALTLAALGVRYPEAGAMLPFAVSMTSAAGILFGATAGIVVARFGARRVLLVAVVTGVALGAAEALLPGFRLFLALRLAEGFAHLAIVVAAPTLMAASCTDAHRGAVMGLWGTFFGVGFAVMSLAEKLFGTGVYWVHAGLLAVVGAVLAPLLPRGVGRGAVVAEGWLARHVAIYTSARRFAPALMFFWHALMFMSLITFLPGFLGEWTAPLLPLVALLGTFWAGAATRRVSPERLALGAFAAGAVLMLAFWALPGARLAIAVPMLLAFGAVPGAAFAAAPLLNPDPADTARANGAIAQFGNIGTALSIPLFSLALGAGLGGMAALVVGLSLAGMMAVGLIFRRVAAS</sequence>